<dbReference type="Proteomes" id="UP000199392">
    <property type="component" value="Unassembled WGS sequence"/>
</dbReference>
<evidence type="ECO:0000256" key="6">
    <source>
        <dbReference type="ARBA" id="ARBA00020337"/>
    </source>
</evidence>
<dbReference type="OrthoDB" id="9810967at2"/>
<comment type="catalytic activity">
    <reaction evidence="1 7">
        <text>6-phospho-D-glucono-1,5-lactone + H2O = 6-phospho-D-gluconate + H(+)</text>
        <dbReference type="Rhea" id="RHEA:12556"/>
        <dbReference type="ChEBI" id="CHEBI:15377"/>
        <dbReference type="ChEBI" id="CHEBI:15378"/>
        <dbReference type="ChEBI" id="CHEBI:57955"/>
        <dbReference type="ChEBI" id="CHEBI:58759"/>
        <dbReference type="EC" id="3.1.1.31"/>
    </reaction>
</comment>
<evidence type="ECO:0000313" key="10">
    <source>
        <dbReference type="Proteomes" id="UP000199392"/>
    </source>
</evidence>
<evidence type="ECO:0000259" key="8">
    <source>
        <dbReference type="Pfam" id="PF01182"/>
    </source>
</evidence>
<reference evidence="10" key="1">
    <citation type="submission" date="2016-10" db="EMBL/GenBank/DDBJ databases">
        <authorList>
            <person name="Varghese N."/>
            <person name="Submissions S."/>
        </authorList>
    </citation>
    <scope>NUCLEOTIDE SEQUENCE [LARGE SCALE GENOMIC DNA]</scope>
    <source>
        <strain evidence="10">DSM 26894</strain>
    </source>
</reference>
<dbReference type="GO" id="GO:0005975">
    <property type="term" value="P:carbohydrate metabolic process"/>
    <property type="evidence" value="ECO:0007669"/>
    <property type="project" value="UniProtKB-UniRule"/>
</dbReference>
<dbReference type="InterPro" id="IPR005900">
    <property type="entry name" value="6-phosphogluconolactonase_DevB"/>
</dbReference>
<dbReference type="STRING" id="311180.SAMN04488050_101634"/>
<comment type="pathway">
    <text evidence="3 7">Carbohydrate degradation; pentose phosphate pathway; D-ribulose 5-phosphate from D-glucose 6-phosphate (oxidative stage): step 2/3.</text>
</comment>
<dbReference type="RefSeq" id="WP_092421643.1">
    <property type="nucleotide sequence ID" value="NZ_FNCL01000002.1"/>
</dbReference>
<protein>
    <recommendedName>
        <fullName evidence="6 7">6-phosphogluconolactonase</fullName>
        <shortName evidence="7">6PGL</shortName>
        <ecNumber evidence="5 7">3.1.1.31</ecNumber>
    </recommendedName>
</protein>
<keyword evidence="10" id="KW-1185">Reference proteome</keyword>
<evidence type="ECO:0000256" key="7">
    <source>
        <dbReference type="RuleBase" id="RU365095"/>
    </source>
</evidence>
<comment type="function">
    <text evidence="2 7">Hydrolysis of 6-phosphogluconolactone to 6-phosphogluconate.</text>
</comment>
<evidence type="ECO:0000256" key="1">
    <source>
        <dbReference type="ARBA" id="ARBA00000832"/>
    </source>
</evidence>
<dbReference type="CDD" id="cd01400">
    <property type="entry name" value="6PGL"/>
    <property type="match status" value="1"/>
</dbReference>
<dbReference type="EC" id="3.1.1.31" evidence="5 7"/>
<dbReference type="PANTHER" id="PTHR11054">
    <property type="entry name" value="6-PHOSPHOGLUCONOLACTONASE"/>
    <property type="match status" value="1"/>
</dbReference>
<dbReference type="Pfam" id="PF01182">
    <property type="entry name" value="Glucosamine_iso"/>
    <property type="match status" value="1"/>
</dbReference>
<dbReference type="InterPro" id="IPR006148">
    <property type="entry name" value="Glc/Gal-6P_isomerase"/>
</dbReference>
<dbReference type="Gene3D" id="3.40.50.1360">
    <property type="match status" value="1"/>
</dbReference>
<accession>A0A1I6PLW1</accession>
<evidence type="ECO:0000256" key="5">
    <source>
        <dbReference type="ARBA" id="ARBA00013198"/>
    </source>
</evidence>
<organism evidence="9 10">
    <name type="scientific">Alloyangia pacifica</name>
    <dbReference type="NCBI Taxonomy" id="311180"/>
    <lineage>
        <taxon>Bacteria</taxon>
        <taxon>Pseudomonadati</taxon>
        <taxon>Pseudomonadota</taxon>
        <taxon>Alphaproteobacteria</taxon>
        <taxon>Rhodobacterales</taxon>
        <taxon>Roseobacteraceae</taxon>
        <taxon>Alloyangia</taxon>
    </lineage>
</organism>
<dbReference type="InterPro" id="IPR039104">
    <property type="entry name" value="6PGL"/>
</dbReference>
<comment type="similarity">
    <text evidence="4 7">Belongs to the glucosamine/galactosamine-6-phosphate isomerase family. 6-phosphogluconolactonase subfamily.</text>
</comment>
<sequence length="225" mass="24152">MSYEFRDYPDREMLAIDLANMIAGELRAQLQQGKRVSLAVPGGTSPGPIFDSLSATSLDWDRVDVLLGDERWVPETSERSNTRLLRERLLTGKAAAARLLPLYAEAGTPEEKLDELAEAIRPSLPLGVVLLGMGADLHTASIFPGADRLAEALAPDAPILLPMRAPGAPEPRITLTAPVLDGALSKHVLIYGAEKRAALEKAKGLPAEEAPINAVLDQAVVHWAE</sequence>
<dbReference type="SUPFAM" id="SSF100950">
    <property type="entry name" value="NagB/RpiA/CoA transferase-like"/>
    <property type="match status" value="1"/>
</dbReference>
<evidence type="ECO:0000256" key="4">
    <source>
        <dbReference type="ARBA" id="ARBA00010662"/>
    </source>
</evidence>
<feature type="domain" description="Glucosamine/galactosamine-6-phosphate isomerase" evidence="8">
    <location>
        <begin position="9"/>
        <end position="223"/>
    </location>
</feature>
<dbReference type="InterPro" id="IPR037171">
    <property type="entry name" value="NagB/RpiA_transferase-like"/>
</dbReference>
<gene>
    <name evidence="7" type="primary">pgl</name>
    <name evidence="9" type="ORF">SAMN04488050_101634</name>
</gene>
<dbReference type="UniPathway" id="UPA00115">
    <property type="reaction ID" value="UER00409"/>
</dbReference>
<name>A0A1I6PLW1_9RHOB</name>
<evidence type="ECO:0000313" key="9">
    <source>
        <dbReference type="EMBL" id="SFS41207.1"/>
    </source>
</evidence>
<proteinExistence type="inferred from homology"/>
<dbReference type="AlphaFoldDB" id="A0A1I6PLW1"/>
<dbReference type="NCBIfam" id="TIGR01198">
    <property type="entry name" value="pgl"/>
    <property type="match status" value="1"/>
</dbReference>
<evidence type="ECO:0000256" key="3">
    <source>
        <dbReference type="ARBA" id="ARBA00004961"/>
    </source>
</evidence>
<dbReference type="GO" id="GO:0017057">
    <property type="term" value="F:6-phosphogluconolactonase activity"/>
    <property type="evidence" value="ECO:0007669"/>
    <property type="project" value="UniProtKB-UniRule"/>
</dbReference>
<evidence type="ECO:0000256" key="2">
    <source>
        <dbReference type="ARBA" id="ARBA00002681"/>
    </source>
</evidence>
<dbReference type="PANTHER" id="PTHR11054:SF0">
    <property type="entry name" value="6-PHOSPHOGLUCONOLACTONASE"/>
    <property type="match status" value="1"/>
</dbReference>
<dbReference type="GO" id="GO:0006098">
    <property type="term" value="P:pentose-phosphate shunt"/>
    <property type="evidence" value="ECO:0007669"/>
    <property type="project" value="UniProtKB-UniPathway"/>
</dbReference>
<keyword evidence="7" id="KW-0378">Hydrolase</keyword>
<dbReference type="EMBL" id="FOZW01000001">
    <property type="protein sequence ID" value="SFS41207.1"/>
    <property type="molecule type" value="Genomic_DNA"/>
</dbReference>